<reference evidence="2" key="1">
    <citation type="submission" date="2015-12" db="EMBL/GenBank/DDBJ databases">
        <authorList>
            <person name="Tikhonova T.V."/>
            <person name="Pavlov A.R."/>
            <person name="Beletsky A.V."/>
            <person name="Mardanov A.V."/>
            <person name="Sorokin D.Y."/>
            <person name="Ravin N.V."/>
            <person name="Popov V.O."/>
        </authorList>
    </citation>
    <scope>NUCLEOTIDE SEQUENCE</scope>
    <source>
        <strain evidence="2">DSM 14787</strain>
    </source>
</reference>
<dbReference type="Proteomes" id="UP000010809">
    <property type="component" value="Chromosome"/>
</dbReference>
<protein>
    <submittedName>
        <fullName evidence="2">Uncharacterized protein</fullName>
    </submittedName>
</protein>
<feature type="region of interest" description="Disordered" evidence="1">
    <location>
        <begin position="1"/>
        <end position="32"/>
    </location>
</feature>
<evidence type="ECO:0000256" key="1">
    <source>
        <dbReference type="SAM" id="MobiDB-lite"/>
    </source>
</evidence>
<dbReference type="STRING" id="1255043.TVNIR_1288"/>
<sequence>MPGGPLFRWGTVPRDSGWASPGRGSRGRPGRHDAFTQWRITFRSSVLRAGERGRILSRQLPSPAVIPYVEVASHGTLGTCRKDIEPIPFPVFFVLLGRERSR</sequence>
<dbReference type="PATRIC" id="fig|1255043.3.peg.1302"/>
<dbReference type="KEGG" id="tni:TVNIR_1288"/>
<dbReference type="AlphaFoldDB" id="L0DX90"/>
<dbReference type="EMBL" id="CP003989">
    <property type="protein sequence ID" value="AGA32961.1"/>
    <property type="molecule type" value="Genomic_DNA"/>
</dbReference>
<keyword evidence="3" id="KW-1185">Reference proteome</keyword>
<organism evidence="2 3">
    <name type="scientific">Thioalkalivibrio nitratireducens (strain DSM 14787 / UNIQEM 213 / ALEN2)</name>
    <dbReference type="NCBI Taxonomy" id="1255043"/>
    <lineage>
        <taxon>Bacteria</taxon>
        <taxon>Pseudomonadati</taxon>
        <taxon>Pseudomonadota</taxon>
        <taxon>Gammaproteobacteria</taxon>
        <taxon>Chromatiales</taxon>
        <taxon>Ectothiorhodospiraceae</taxon>
        <taxon>Thioalkalivibrio</taxon>
    </lineage>
</organism>
<accession>L0DX90</accession>
<gene>
    <name evidence="2" type="ordered locus">TVNIR_1288</name>
</gene>
<name>L0DX90_THIND</name>
<evidence type="ECO:0000313" key="2">
    <source>
        <dbReference type="EMBL" id="AGA32961.1"/>
    </source>
</evidence>
<evidence type="ECO:0000313" key="3">
    <source>
        <dbReference type="Proteomes" id="UP000010809"/>
    </source>
</evidence>
<dbReference type="HOGENOM" id="CLU_2276181_0_0_6"/>
<proteinExistence type="predicted"/>